<feature type="compositionally biased region" description="Basic and acidic residues" evidence="1">
    <location>
        <begin position="191"/>
        <end position="205"/>
    </location>
</feature>
<keyword evidence="2" id="KW-1185">Reference proteome</keyword>
<organism evidence="2 3">
    <name type="scientific">Ditylenchus dipsaci</name>
    <dbReference type="NCBI Taxonomy" id="166011"/>
    <lineage>
        <taxon>Eukaryota</taxon>
        <taxon>Metazoa</taxon>
        <taxon>Ecdysozoa</taxon>
        <taxon>Nematoda</taxon>
        <taxon>Chromadorea</taxon>
        <taxon>Rhabditida</taxon>
        <taxon>Tylenchina</taxon>
        <taxon>Tylenchomorpha</taxon>
        <taxon>Sphaerularioidea</taxon>
        <taxon>Anguinidae</taxon>
        <taxon>Anguininae</taxon>
        <taxon>Ditylenchus</taxon>
    </lineage>
</organism>
<feature type="compositionally biased region" description="Polar residues" evidence="1">
    <location>
        <begin position="290"/>
        <end position="326"/>
    </location>
</feature>
<dbReference type="AlphaFoldDB" id="A0A915EGB7"/>
<protein>
    <submittedName>
        <fullName evidence="3">Uncharacterized protein</fullName>
    </submittedName>
</protein>
<feature type="compositionally biased region" description="Low complexity" evidence="1">
    <location>
        <begin position="158"/>
        <end position="167"/>
    </location>
</feature>
<reference evidence="3" key="1">
    <citation type="submission" date="2022-11" db="UniProtKB">
        <authorList>
            <consortium name="WormBaseParasite"/>
        </authorList>
    </citation>
    <scope>IDENTIFICATION</scope>
</reference>
<evidence type="ECO:0000313" key="2">
    <source>
        <dbReference type="Proteomes" id="UP000887574"/>
    </source>
</evidence>
<dbReference type="Proteomes" id="UP000887574">
    <property type="component" value="Unplaced"/>
</dbReference>
<feature type="region of interest" description="Disordered" evidence="1">
    <location>
        <begin position="105"/>
        <end position="342"/>
    </location>
</feature>
<sequence length="357" mass="39951">MKLSTDETAAFAKLHSELTAPVSDFESFVEYQTQMNNFARKMKDICSGSPKEVEANVTGLRLQTLFNQIFESPSFQSFKLRQNLWWCFRMHTNEEIVESDESSLNDFHQDSVDSSNDCANGKKEIALPDATASENTPKDVDKDVAVSSVPSLSIENGPEISAPVEIAPEPPVEPTLAHAQPVTTPIANKDNSTDSKPKEPVNGEHRNRRSQNNNYHRNRRDHQHKTQNQQAHKSMTAKYSRGGPRPYNNNYKPRRNSVPNNTNDQDSLKPSSDSPAGNTARPEGVHQAPRQGNGNNGHVQNRRSYVPRNQQNANGDQHQAQRNGGPSNNGGGYAPRNYERVPRVHQPYECGLRFARD</sequence>
<feature type="compositionally biased region" description="Polar residues" evidence="1">
    <location>
        <begin position="105"/>
        <end position="118"/>
    </location>
</feature>
<evidence type="ECO:0000256" key="1">
    <source>
        <dbReference type="SAM" id="MobiDB-lite"/>
    </source>
</evidence>
<proteinExistence type="predicted"/>
<name>A0A915EGB7_9BILA</name>
<dbReference type="WBParaSite" id="jg5034">
    <property type="protein sequence ID" value="jg5034"/>
    <property type="gene ID" value="jg5034"/>
</dbReference>
<accession>A0A915EGB7</accession>
<feature type="compositionally biased region" description="Polar residues" evidence="1">
    <location>
        <begin position="257"/>
        <end position="277"/>
    </location>
</feature>
<feature type="compositionally biased region" description="Basic residues" evidence="1">
    <location>
        <begin position="216"/>
        <end position="225"/>
    </location>
</feature>
<evidence type="ECO:0000313" key="3">
    <source>
        <dbReference type="WBParaSite" id="jg5034"/>
    </source>
</evidence>
<feature type="compositionally biased region" description="Polar residues" evidence="1">
    <location>
        <begin position="181"/>
        <end position="190"/>
    </location>
</feature>